<organism evidence="1 2">
    <name type="scientific">Virgisporangium aliadipatigenens</name>
    <dbReference type="NCBI Taxonomy" id="741659"/>
    <lineage>
        <taxon>Bacteria</taxon>
        <taxon>Bacillati</taxon>
        <taxon>Actinomycetota</taxon>
        <taxon>Actinomycetes</taxon>
        <taxon>Micromonosporales</taxon>
        <taxon>Micromonosporaceae</taxon>
        <taxon>Virgisporangium</taxon>
    </lineage>
</organism>
<accession>A0A8J3YUA0</accession>
<dbReference type="InterPro" id="IPR049574">
    <property type="entry name" value="CrtA-like"/>
</dbReference>
<gene>
    <name evidence="1" type="ORF">Val02_67540</name>
</gene>
<dbReference type="EMBL" id="BOPF01000031">
    <property type="protein sequence ID" value="GIJ49868.1"/>
    <property type="molecule type" value="Genomic_DNA"/>
</dbReference>
<keyword evidence="2" id="KW-1185">Reference proteome</keyword>
<dbReference type="Proteomes" id="UP000619260">
    <property type="component" value="Unassembled WGS sequence"/>
</dbReference>
<protein>
    <recommendedName>
        <fullName evidence="3">Spheroidene monooxygenase</fullName>
    </recommendedName>
</protein>
<evidence type="ECO:0008006" key="3">
    <source>
        <dbReference type="Google" id="ProtNLM"/>
    </source>
</evidence>
<proteinExistence type="predicted"/>
<name>A0A8J3YUA0_9ACTN</name>
<evidence type="ECO:0000313" key="2">
    <source>
        <dbReference type="Proteomes" id="UP000619260"/>
    </source>
</evidence>
<sequence>MQVTLDVWRLRPRVLPAMLWRVATGPAAVRRAHDVPFMKMLGTGRGSGFGPRSADLGRWAAITVWNGEPRPHAAVDRLAAAHCRLLLDPLTSHGRWSGHEPFGRPAKKPDGGPILVLTRARLRPTRAIPFWRAIGPVAATLRDAPGLLATLGVGEAPLGFQGTVSIWADAADVSRFAYRTAEHANVVAETQVRRWYAESLFARLAVLDVVGAREVLGWR</sequence>
<reference evidence="1" key="1">
    <citation type="submission" date="2021-01" db="EMBL/GenBank/DDBJ databases">
        <title>Whole genome shotgun sequence of Virgisporangium aliadipatigenens NBRC 105644.</title>
        <authorList>
            <person name="Komaki H."/>
            <person name="Tamura T."/>
        </authorList>
    </citation>
    <scope>NUCLEOTIDE SEQUENCE</scope>
    <source>
        <strain evidence="1">NBRC 105644</strain>
    </source>
</reference>
<dbReference type="CDD" id="cd21650">
    <property type="entry name" value="CrtA-like"/>
    <property type="match status" value="1"/>
</dbReference>
<evidence type="ECO:0000313" key="1">
    <source>
        <dbReference type="EMBL" id="GIJ49868.1"/>
    </source>
</evidence>
<comment type="caution">
    <text evidence="1">The sequence shown here is derived from an EMBL/GenBank/DDBJ whole genome shotgun (WGS) entry which is preliminary data.</text>
</comment>
<dbReference type="AlphaFoldDB" id="A0A8J3YUA0"/>